<dbReference type="PANTHER" id="PTHR43142">
    <property type="entry name" value="CARBOXYLIC ESTER HYDROLASE"/>
    <property type="match status" value="1"/>
</dbReference>
<sequence length="515" mass="56683">MATPEVFSDLLQTTFKGVQTADGVFQFRNIKYASVPKRFARSELVKSYEGQVVDATEHGPHPPGRIVPPGGDAEIALFAIPEAKRYPVQPIHDEFDCLNLSITIPATQTELLPVLINIPGGANTRCINGISLFDYTRLVSDSIAQKKPIIAIHVPYRVGLFGYGLLPNGKGGGNNGLFDQRNAFEWVKRHIKAFGGDPANITVAGESAGAFSVDCHLQSNDSVPYFRRAVLQSGTLRVLRPSSVEKRVELTRRAAAALGFDGEDWPERLAAASVEDIRQAQDKIGMFSISAVDDGEFFQKGIDVGKPIVPEWVDSIMIGDCGYEGFLWLPKFKHIEASKIIAVLESQGELGKAVLTAYPGLTSSDREVSLDATLYLLQDLSFSHPNSALTAAYKALDKPVYSYLFDQHNPWEPKKHRSHHACDLLFWFNGYDFSSTVDAKGNQDVSEAMKRALISYTNGENPWDDSEVMGFGPDGFVGTVAKENEGKTRRVHVYEILDKYPAEEVLKLSDVILAV</sequence>
<dbReference type="STRING" id="1076935.U4LVB8"/>
<keyword evidence="6" id="KW-1185">Reference proteome</keyword>
<dbReference type="eggNOG" id="KOG1516">
    <property type="taxonomic scope" value="Eukaryota"/>
</dbReference>
<evidence type="ECO:0000256" key="2">
    <source>
        <dbReference type="ARBA" id="ARBA00022801"/>
    </source>
</evidence>
<protein>
    <recommendedName>
        <fullName evidence="3">Carboxylic ester hydrolase</fullName>
        <ecNumber evidence="3">3.1.1.-</ecNumber>
    </recommendedName>
</protein>
<evidence type="ECO:0000313" key="6">
    <source>
        <dbReference type="Proteomes" id="UP000018144"/>
    </source>
</evidence>
<dbReference type="PANTHER" id="PTHR43142:SF5">
    <property type="entry name" value="CARBOXYLIC ESTER HYDROLASE"/>
    <property type="match status" value="1"/>
</dbReference>
<dbReference type="Gene3D" id="3.40.50.1820">
    <property type="entry name" value="alpha/beta hydrolase"/>
    <property type="match status" value="1"/>
</dbReference>
<gene>
    <name evidence="5" type="ORF">PCON_13045</name>
</gene>
<comment type="similarity">
    <text evidence="1 3">Belongs to the type-B carboxylesterase/lipase family.</text>
</comment>
<dbReference type="InterPro" id="IPR029058">
    <property type="entry name" value="AB_hydrolase_fold"/>
</dbReference>
<dbReference type="InterPro" id="IPR002018">
    <property type="entry name" value="CarbesteraseB"/>
</dbReference>
<dbReference type="PROSITE" id="PS00122">
    <property type="entry name" value="CARBOXYLESTERASE_B_1"/>
    <property type="match status" value="1"/>
</dbReference>
<feature type="domain" description="Carboxylesterase type B" evidence="4">
    <location>
        <begin position="19"/>
        <end position="464"/>
    </location>
</feature>
<dbReference type="SUPFAM" id="SSF53474">
    <property type="entry name" value="alpha/beta-Hydrolases"/>
    <property type="match status" value="1"/>
</dbReference>
<dbReference type="OrthoDB" id="3200163at2759"/>
<proteinExistence type="inferred from homology"/>
<keyword evidence="2 3" id="KW-0378">Hydrolase</keyword>
<evidence type="ECO:0000256" key="3">
    <source>
        <dbReference type="RuleBase" id="RU361235"/>
    </source>
</evidence>
<dbReference type="Pfam" id="PF00135">
    <property type="entry name" value="COesterase"/>
    <property type="match status" value="1"/>
</dbReference>
<evidence type="ECO:0000259" key="4">
    <source>
        <dbReference type="Pfam" id="PF00135"/>
    </source>
</evidence>
<dbReference type="GO" id="GO:0016787">
    <property type="term" value="F:hydrolase activity"/>
    <property type="evidence" value="ECO:0007669"/>
    <property type="project" value="UniProtKB-KW"/>
</dbReference>
<organism evidence="5 6">
    <name type="scientific">Pyronema omphalodes (strain CBS 100304)</name>
    <name type="common">Pyronema confluens</name>
    <dbReference type="NCBI Taxonomy" id="1076935"/>
    <lineage>
        <taxon>Eukaryota</taxon>
        <taxon>Fungi</taxon>
        <taxon>Dikarya</taxon>
        <taxon>Ascomycota</taxon>
        <taxon>Pezizomycotina</taxon>
        <taxon>Pezizomycetes</taxon>
        <taxon>Pezizales</taxon>
        <taxon>Pyronemataceae</taxon>
        <taxon>Pyronema</taxon>
    </lineage>
</organism>
<dbReference type="AlphaFoldDB" id="U4LVB8"/>
<dbReference type="ESTHER" id="pyrom-u4lvb8">
    <property type="family name" value="Fungal_carboxylesterase_lipase"/>
</dbReference>
<dbReference type="EC" id="3.1.1.-" evidence="3"/>
<dbReference type="EMBL" id="HF935844">
    <property type="protein sequence ID" value="CCX32396.1"/>
    <property type="molecule type" value="Genomic_DNA"/>
</dbReference>
<evidence type="ECO:0000256" key="1">
    <source>
        <dbReference type="ARBA" id="ARBA00005964"/>
    </source>
</evidence>
<dbReference type="Proteomes" id="UP000018144">
    <property type="component" value="Unassembled WGS sequence"/>
</dbReference>
<name>U4LVB8_PYROM</name>
<evidence type="ECO:0000313" key="5">
    <source>
        <dbReference type="EMBL" id="CCX32396.1"/>
    </source>
</evidence>
<dbReference type="InterPro" id="IPR019826">
    <property type="entry name" value="Carboxylesterase_B_AS"/>
</dbReference>
<reference evidence="5 6" key="1">
    <citation type="journal article" date="2013" name="PLoS Genet.">
        <title>The genome and development-dependent transcriptomes of Pyronema confluens: a window into fungal evolution.</title>
        <authorList>
            <person name="Traeger S."/>
            <person name="Altegoer F."/>
            <person name="Freitag M."/>
            <person name="Gabaldon T."/>
            <person name="Kempken F."/>
            <person name="Kumar A."/>
            <person name="Marcet-Houben M."/>
            <person name="Poggeler S."/>
            <person name="Stajich J.E."/>
            <person name="Nowrousian M."/>
        </authorList>
    </citation>
    <scope>NUCLEOTIDE SEQUENCE [LARGE SCALE GENOMIC DNA]</scope>
    <source>
        <strain evidence="6">CBS 100304</strain>
        <tissue evidence="5">Vegetative mycelium</tissue>
    </source>
</reference>
<dbReference type="OMA" id="NTRCING"/>
<accession>U4LVB8</accession>